<dbReference type="InterPro" id="IPR016187">
    <property type="entry name" value="CTDL_fold"/>
</dbReference>
<dbReference type="EMBL" id="FPKU01000002">
    <property type="protein sequence ID" value="SFZ85137.1"/>
    <property type="molecule type" value="Genomic_DNA"/>
</dbReference>
<evidence type="ECO:0000256" key="1">
    <source>
        <dbReference type="SAM" id="MobiDB-lite"/>
    </source>
</evidence>
<dbReference type="OrthoDB" id="9768004at2"/>
<keyword evidence="4" id="KW-1185">Reference proteome</keyword>
<evidence type="ECO:0000313" key="4">
    <source>
        <dbReference type="Proteomes" id="UP000183447"/>
    </source>
</evidence>
<feature type="compositionally biased region" description="Basic and acidic residues" evidence="1">
    <location>
        <begin position="1"/>
        <end position="10"/>
    </location>
</feature>
<dbReference type="InterPro" id="IPR042095">
    <property type="entry name" value="SUMF_sf"/>
</dbReference>
<evidence type="ECO:0000313" key="3">
    <source>
        <dbReference type="EMBL" id="SFZ85137.1"/>
    </source>
</evidence>
<dbReference type="Gene3D" id="3.90.1580.10">
    <property type="entry name" value="paralog of FGE (formylglycine-generating enzyme)"/>
    <property type="match status" value="1"/>
</dbReference>
<gene>
    <name evidence="3" type="ORF">SAMN02983003_2406</name>
</gene>
<sequence length="329" mass="36133">MGGPKDDDGGHGGGCCGPVPPLRLPDAAARPSAPAVPAAARTQGIPDRFVRLPPGRARIGTDHPLLAIDGEAPLREQRVGGFAIDPFTVTNAWFGRFVAATGYVTEAERFGWSFVFYLLMPEHLGPTQGVVGATWWRNVPGADWRHPEGPGSSIAERENHPVVQVSLNDARAFCRWAGARLPSEAEWEHAARGGLSGDVRYPWGDREPDDLDFMPCNIWQGAFPERNTRADGYLGTAPVDAFAPNGYGLYNMCGNVWEWCDQPMRIRSNKKLLRQADEDVVKKGFYLTKGGSYLCHRSYCHRYRIAARTGNTPDSATGHIGFRVVYDLP</sequence>
<dbReference type="AlphaFoldDB" id="A0A1K2HZ05"/>
<dbReference type="GO" id="GO:0120147">
    <property type="term" value="F:formylglycine-generating oxidase activity"/>
    <property type="evidence" value="ECO:0007669"/>
    <property type="project" value="TreeGrafter"/>
</dbReference>
<dbReference type="RefSeq" id="WP_084603480.1">
    <property type="nucleotide sequence ID" value="NZ_FPKU01000002.1"/>
</dbReference>
<dbReference type="Proteomes" id="UP000183447">
    <property type="component" value="Unassembled WGS sequence"/>
</dbReference>
<feature type="domain" description="Sulfatase-modifying factor enzyme-like" evidence="2">
    <location>
        <begin position="48"/>
        <end position="325"/>
    </location>
</feature>
<proteinExistence type="predicted"/>
<feature type="region of interest" description="Disordered" evidence="1">
    <location>
        <begin position="1"/>
        <end position="40"/>
    </location>
</feature>
<name>A0A1K2HZ05_9HYPH</name>
<dbReference type="STRING" id="665118.SAMN02983003_2406"/>
<reference evidence="3 4" key="1">
    <citation type="submission" date="2016-11" db="EMBL/GenBank/DDBJ databases">
        <authorList>
            <person name="Jaros S."/>
            <person name="Januszkiewicz K."/>
            <person name="Wedrychowicz H."/>
        </authorList>
    </citation>
    <scope>NUCLEOTIDE SEQUENCE [LARGE SCALE GENOMIC DNA]</scope>
    <source>
        <strain evidence="3 4">ATCC 23634</strain>
    </source>
</reference>
<dbReference type="Pfam" id="PF03781">
    <property type="entry name" value="FGE-sulfatase"/>
    <property type="match status" value="1"/>
</dbReference>
<dbReference type="InterPro" id="IPR005532">
    <property type="entry name" value="SUMF_dom"/>
</dbReference>
<dbReference type="InterPro" id="IPR051043">
    <property type="entry name" value="Sulfatase_Mod_Factor_Kinase"/>
</dbReference>
<accession>A0A1K2HZ05</accession>
<dbReference type="SUPFAM" id="SSF56436">
    <property type="entry name" value="C-type lectin-like"/>
    <property type="match status" value="1"/>
</dbReference>
<dbReference type="PANTHER" id="PTHR23150">
    <property type="entry name" value="SULFATASE MODIFYING FACTOR 1, 2"/>
    <property type="match status" value="1"/>
</dbReference>
<dbReference type="PANTHER" id="PTHR23150:SF19">
    <property type="entry name" value="FORMYLGLYCINE-GENERATING ENZYME"/>
    <property type="match status" value="1"/>
</dbReference>
<evidence type="ECO:0000259" key="2">
    <source>
        <dbReference type="Pfam" id="PF03781"/>
    </source>
</evidence>
<protein>
    <submittedName>
        <fullName evidence="3">Formylglycine-generating enzyme, required for sulfatase activity, contains SUMF1/FGE domain</fullName>
    </submittedName>
</protein>
<organism evidence="3 4">
    <name type="scientific">Devosia enhydra</name>
    <dbReference type="NCBI Taxonomy" id="665118"/>
    <lineage>
        <taxon>Bacteria</taxon>
        <taxon>Pseudomonadati</taxon>
        <taxon>Pseudomonadota</taxon>
        <taxon>Alphaproteobacteria</taxon>
        <taxon>Hyphomicrobiales</taxon>
        <taxon>Devosiaceae</taxon>
        <taxon>Devosia</taxon>
    </lineage>
</organism>
<feature type="compositionally biased region" description="Low complexity" evidence="1">
    <location>
        <begin position="24"/>
        <end position="40"/>
    </location>
</feature>